<dbReference type="InterPro" id="IPR029033">
    <property type="entry name" value="His_PPase_superfam"/>
</dbReference>
<dbReference type="AlphaFoldDB" id="A0A7W7QC78"/>
<sequence length="186" mass="20227">MTTRLVLVCHGATSATRRAAFPADEPLEHPAPFPDPPRADVVLCAPHTRCLETAQALNLDPTPDDGLRDCDYGSWRGRTLDDVTMSDPAAVHAWLTEPAAAPHGGESTQDLLARVGTWLDTLPRDHRRIVAITTPAVIKAAVVHAILATPASYWRIDVPPLSRTELSGRPTLWTVRTLAAARPRTR</sequence>
<dbReference type="SUPFAM" id="SSF53254">
    <property type="entry name" value="Phosphoglycerate mutase-like"/>
    <property type="match status" value="1"/>
</dbReference>
<dbReference type="Pfam" id="PF00300">
    <property type="entry name" value="His_Phos_1"/>
    <property type="match status" value="1"/>
</dbReference>
<name>A0A7W7QC78_9PSEU</name>
<evidence type="ECO:0000313" key="2">
    <source>
        <dbReference type="Proteomes" id="UP000520767"/>
    </source>
</evidence>
<reference evidence="1 2" key="1">
    <citation type="submission" date="2020-08" db="EMBL/GenBank/DDBJ databases">
        <title>Genomic Encyclopedia of Type Strains, Phase III (KMG-III): the genomes of soil and plant-associated and newly described type strains.</title>
        <authorList>
            <person name="Whitman W."/>
        </authorList>
    </citation>
    <scope>NUCLEOTIDE SEQUENCE [LARGE SCALE GENOMIC DNA]</scope>
    <source>
        <strain evidence="1 2">CECT 8960</strain>
    </source>
</reference>
<keyword evidence="2" id="KW-1185">Reference proteome</keyword>
<gene>
    <name evidence="1" type="ORF">FHR82_007226</name>
</gene>
<comment type="caution">
    <text evidence="1">The sequence shown here is derived from an EMBL/GenBank/DDBJ whole genome shotgun (WGS) entry which is preliminary data.</text>
</comment>
<proteinExistence type="predicted"/>
<dbReference type="Proteomes" id="UP000520767">
    <property type="component" value="Unassembled WGS sequence"/>
</dbReference>
<protein>
    <submittedName>
        <fullName evidence="1">Broad specificity phosphatase PhoE</fullName>
    </submittedName>
</protein>
<organism evidence="1 2">
    <name type="scientific">Actinophytocola algeriensis</name>
    <dbReference type="NCBI Taxonomy" id="1768010"/>
    <lineage>
        <taxon>Bacteria</taxon>
        <taxon>Bacillati</taxon>
        <taxon>Actinomycetota</taxon>
        <taxon>Actinomycetes</taxon>
        <taxon>Pseudonocardiales</taxon>
        <taxon>Pseudonocardiaceae</taxon>
    </lineage>
</organism>
<evidence type="ECO:0000313" key="1">
    <source>
        <dbReference type="EMBL" id="MBB4910967.1"/>
    </source>
</evidence>
<accession>A0A7W7QC78</accession>
<dbReference type="InterPro" id="IPR013078">
    <property type="entry name" value="His_Pase_superF_clade-1"/>
</dbReference>
<dbReference type="Gene3D" id="3.40.50.1240">
    <property type="entry name" value="Phosphoglycerate mutase-like"/>
    <property type="match status" value="1"/>
</dbReference>
<dbReference type="EMBL" id="JACHJQ010000008">
    <property type="protein sequence ID" value="MBB4910967.1"/>
    <property type="molecule type" value="Genomic_DNA"/>
</dbReference>